<keyword evidence="1" id="KW-0677">Repeat</keyword>
<proteinExistence type="predicted"/>
<name>A0ABU8XCZ3_9BURK</name>
<accession>A0ABU8XCZ3</accession>
<evidence type="ECO:0000256" key="2">
    <source>
        <dbReference type="ARBA" id="ARBA00023043"/>
    </source>
</evidence>
<dbReference type="PANTHER" id="PTHR24171">
    <property type="entry name" value="ANKYRIN REPEAT DOMAIN-CONTAINING PROTEIN 39-RELATED"/>
    <property type="match status" value="1"/>
</dbReference>
<feature type="repeat" description="ANK" evidence="3">
    <location>
        <begin position="130"/>
        <end position="163"/>
    </location>
</feature>
<keyword evidence="4" id="KW-0732">Signal</keyword>
<dbReference type="InterPro" id="IPR036770">
    <property type="entry name" value="Ankyrin_rpt-contain_sf"/>
</dbReference>
<dbReference type="SMART" id="SM00248">
    <property type="entry name" value="ANK"/>
    <property type="match status" value="2"/>
</dbReference>
<feature type="signal peptide" evidence="4">
    <location>
        <begin position="1"/>
        <end position="25"/>
    </location>
</feature>
<evidence type="ECO:0000313" key="5">
    <source>
        <dbReference type="EMBL" id="MEJ8857668.1"/>
    </source>
</evidence>
<dbReference type="EMBL" id="JBBKZS010000012">
    <property type="protein sequence ID" value="MEJ8857668.1"/>
    <property type="molecule type" value="Genomic_DNA"/>
</dbReference>
<evidence type="ECO:0000313" key="6">
    <source>
        <dbReference type="Proteomes" id="UP001367030"/>
    </source>
</evidence>
<feature type="chain" id="PRO_5046198574" evidence="4">
    <location>
        <begin position="26"/>
        <end position="187"/>
    </location>
</feature>
<gene>
    <name evidence="5" type="ORF">WKW79_24055</name>
</gene>
<evidence type="ECO:0000256" key="3">
    <source>
        <dbReference type="PROSITE-ProRule" id="PRU00023"/>
    </source>
</evidence>
<organism evidence="5 6">
    <name type="scientific">Variovorax robiniae</name>
    <dbReference type="NCBI Taxonomy" id="1836199"/>
    <lineage>
        <taxon>Bacteria</taxon>
        <taxon>Pseudomonadati</taxon>
        <taxon>Pseudomonadota</taxon>
        <taxon>Betaproteobacteria</taxon>
        <taxon>Burkholderiales</taxon>
        <taxon>Comamonadaceae</taxon>
        <taxon>Variovorax</taxon>
    </lineage>
</organism>
<evidence type="ECO:0000256" key="1">
    <source>
        <dbReference type="ARBA" id="ARBA00022737"/>
    </source>
</evidence>
<dbReference type="PROSITE" id="PS50088">
    <property type="entry name" value="ANK_REPEAT"/>
    <property type="match status" value="2"/>
</dbReference>
<dbReference type="Proteomes" id="UP001367030">
    <property type="component" value="Unassembled WGS sequence"/>
</dbReference>
<dbReference type="RefSeq" id="WP_340337740.1">
    <property type="nucleotide sequence ID" value="NZ_JBBKZS010000012.1"/>
</dbReference>
<keyword evidence="6" id="KW-1185">Reference proteome</keyword>
<dbReference type="Gene3D" id="1.25.40.20">
    <property type="entry name" value="Ankyrin repeat-containing domain"/>
    <property type="match status" value="2"/>
</dbReference>
<evidence type="ECO:0000256" key="4">
    <source>
        <dbReference type="SAM" id="SignalP"/>
    </source>
</evidence>
<comment type="caution">
    <text evidence="5">The sequence shown here is derived from an EMBL/GenBank/DDBJ whole genome shotgun (WGS) entry which is preliminary data.</text>
</comment>
<protein>
    <submittedName>
        <fullName evidence="5">Ankyrin repeat domain-containing protein</fullName>
    </submittedName>
</protein>
<reference evidence="5 6" key="1">
    <citation type="submission" date="2024-03" db="EMBL/GenBank/DDBJ databases">
        <title>Novel species of the genus Variovorax.</title>
        <authorList>
            <person name="Liu Q."/>
            <person name="Xin Y.-H."/>
        </authorList>
    </citation>
    <scope>NUCLEOTIDE SEQUENCE [LARGE SCALE GENOMIC DNA]</scope>
    <source>
        <strain evidence="5 6">KACC 18901</strain>
    </source>
</reference>
<sequence>MRSCQATAIVLATGLLVGAAGVTGAAEPVASAAAGSASITSASAATSACPSIPSEASNANDASGDAPLSRAVAAKDFWRVQTMIRCGADPQLKTGEGWYPIHTAAHSGSPAMVELLARQGANPNARGDYLGWTPLHVAVQDKASAEVVKVLLSSGADPAIADTRGETPYDLAKAAGRADIATLLKRR</sequence>
<keyword evidence="2 3" id="KW-0040">ANK repeat</keyword>
<dbReference type="InterPro" id="IPR002110">
    <property type="entry name" value="Ankyrin_rpt"/>
</dbReference>
<feature type="repeat" description="ANK" evidence="3">
    <location>
        <begin position="96"/>
        <end position="128"/>
    </location>
</feature>
<dbReference type="Pfam" id="PF12796">
    <property type="entry name" value="Ank_2"/>
    <property type="match status" value="1"/>
</dbReference>
<dbReference type="PROSITE" id="PS50297">
    <property type="entry name" value="ANK_REP_REGION"/>
    <property type="match status" value="2"/>
</dbReference>
<dbReference type="SUPFAM" id="SSF48403">
    <property type="entry name" value="Ankyrin repeat"/>
    <property type="match status" value="1"/>
</dbReference>